<dbReference type="AlphaFoldDB" id="A0A5D2K5V7"/>
<evidence type="ECO:0000313" key="2">
    <source>
        <dbReference type="EMBL" id="TYH62277.1"/>
    </source>
</evidence>
<name>A0A5D2K5V7_GOSTO</name>
<evidence type="ECO:0000313" key="3">
    <source>
        <dbReference type="Proteomes" id="UP000322667"/>
    </source>
</evidence>
<organism evidence="2 3">
    <name type="scientific">Gossypium tomentosum</name>
    <name type="common">Hawaiian cotton</name>
    <name type="synonym">Gossypium sandvicense</name>
    <dbReference type="NCBI Taxonomy" id="34277"/>
    <lineage>
        <taxon>Eukaryota</taxon>
        <taxon>Viridiplantae</taxon>
        <taxon>Streptophyta</taxon>
        <taxon>Embryophyta</taxon>
        <taxon>Tracheophyta</taxon>
        <taxon>Spermatophyta</taxon>
        <taxon>Magnoliopsida</taxon>
        <taxon>eudicotyledons</taxon>
        <taxon>Gunneridae</taxon>
        <taxon>Pentapetalae</taxon>
        <taxon>rosids</taxon>
        <taxon>malvids</taxon>
        <taxon>Malvales</taxon>
        <taxon>Malvaceae</taxon>
        <taxon>Malvoideae</taxon>
        <taxon>Gossypium</taxon>
    </lineage>
</organism>
<evidence type="ECO:0000256" key="1">
    <source>
        <dbReference type="SAM" id="Phobius"/>
    </source>
</evidence>
<keyword evidence="1" id="KW-0812">Transmembrane</keyword>
<feature type="transmembrane region" description="Helical" evidence="1">
    <location>
        <begin position="177"/>
        <end position="197"/>
    </location>
</feature>
<feature type="transmembrane region" description="Helical" evidence="1">
    <location>
        <begin position="105"/>
        <end position="127"/>
    </location>
</feature>
<dbReference type="Proteomes" id="UP000322667">
    <property type="component" value="Chromosome D07"/>
</dbReference>
<feature type="transmembrane region" description="Helical" evidence="1">
    <location>
        <begin position="148"/>
        <end position="171"/>
    </location>
</feature>
<keyword evidence="3" id="KW-1185">Reference proteome</keyword>
<protein>
    <submittedName>
        <fullName evidence="2">Uncharacterized protein</fullName>
    </submittedName>
</protein>
<proteinExistence type="predicted"/>
<reference evidence="2 3" key="1">
    <citation type="submission" date="2019-07" db="EMBL/GenBank/DDBJ databases">
        <title>WGS assembly of Gossypium tomentosum.</title>
        <authorList>
            <person name="Chen Z.J."/>
            <person name="Sreedasyam A."/>
            <person name="Ando A."/>
            <person name="Song Q."/>
            <person name="De L."/>
            <person name="Hulse-Kemp A."/>
            <person name="Ding M."/>
            <person name="Ye W."/>
            <person name="Kirkbride R."/>
            <person name="Jenkins J."/>
            <person name="Plott C."/>
            <person name="Lovell J."/>
            <person name="Lin Y.-M."/>
            <person name="Vaughn R."/>
            <person name="Liu B."/>
            <person name="Li W."/>
            <person name="Simpson S."/>
            <person name="Scheffler B."/>
            <person name="Saski C."/>
            <person name="Grover C."/>
            <person name="Hu G."/>
            <person name="Conover J."/>
            <person name="Carlson J."/>
            <person name="Shu S."/>
            <person name="Boston L."/>
            <person name="Williams M."/>
            <person name="Peterson D."/>
            <person name="Mcgee K."/>
            <person name="Jones D."/>
            <person name="Wendel J."/>
            <person name="Stelly D."/>
            <person name="Grimwood J."/>
            <person name="Schmutz J."/>
        </authorList>
    </citation>
    <scope>NUCLEOTIDE SEQUENCE [LARGE SCALE GENOMIC DNA]</scope>
    <source>
        <strain evidence="2">7179.01</strain>
    </source>
</reference>
<keyword evidence="1" id="KW-0472">Membrane</keyword>
<gene>
    <name evidence="2" type="ORF">ES332_D07G109400v1</name>
</gene>
<dbReference type="EMBL" id="CM017629">
    <property type="protein sequence ID" value="TYH62277.1"/>
    <property type="molecule type" value="Genomic_DNA"/>
</dbReference>
<keyword evidence="1" id="KW-1133">Transmembrane helix</keyword>
<sequence>MESILLGIEHCIFKEAHLQLTMKYIAEEIWVALEGMSPTKVPSDDGFPTIFFQKCWNIVCTEVTSFCLEILNEGRDLELLNVTNVVLTGDGTAKRTRLMKERFEMVIWELRGLISLILVTILSGFWTRQVKENIEKGKVGDRSLMADWGFLGIYFVILMCFQIFLFGLLTFGLPCWILGWWSLARLGFFFCLVLLCFNNSIPV</sequence>
<accession>A0A5D2K5V7</accession>